<dbReference type="GO" id="GO:0015648">
    <property type="term" value="F:lipid-linked peptidoglycan transporter activity"/>
    <property type="evidence" value="ECO:0007669"/>
    <property type="project" value="TreeGrafter"/>
</dbReference>
<evidence type="ECO:0000256" key="6">
    <source>
        <dbReference type="ARBA" id="ARBA00022989"/>
    </source>
</evidence>
<keyword evidence="2" id="KW-1003">Cell membrane</keyword>
<feature type="transmembrane region" description="Helical" evidence="8">
    <location>
        <begin position="151"/>
        <end position="171"/>
    </location>
</feature>
<dbReference type="GO" id="GO:0005886">
    <property type="term" value="C:plasma membrane"/>
    <property type="evidence" value="ECO:0007669"/>
    <property type="project" value="UniProtKB-SubCell"/>
</dbReference>
<dbReference type="Pfam" id="PF03023">
    <property type="entry name" value="MurJ"/>
    <property type="match status" value="1"/>
</dbReference>
<feature type="transmembrane region" description="Helical" evidence="8">
    <location>
        <begin position="256"/>
        <end position="277"/>
    </location>
</feature>
<gene>
    <name evidence="9" type="ORF">HB759_07030</name>
</gene>
<feature type="transmembrane region" description="Helical" evidence="8">
    <location>
        <begin position="120"/>
        <end position="144"/>
    </location>
</feature>
<comment type="caution">
    <text evidence="9">The sequence shown here is derived from an EMBL/GenBank/DDBJ whole genome shotgun (WGS) entry which is preliminary data.</text>
</comment>
<feature type="transmembrane region" description="Helical" evidence="8">
    <location>
        <begin position="435"/>
        <end position="451"/>
    </location>
</feature>
<dbReference type="GO" id="GO:0008360">
    <property type="term" value="P:regulation of cell shape"/>
    <property type="evidence" value="ECO:0007669"/>
    <property type="project" value="UniProtKB-KW"/>
</dbReference>
<dbReference type="InterPro" id="IPR004268">
    <property type="entry name" value="MurJ"/>
</dbReference>
<dbReference type="RefSeq" id="WP_185352609.1">
    <property type="nucleotide sequence ID" value="NZ_JAARNB010000003.1"/>
</dbReference>
<reference evidence="9 10" key="1">
    <citation type="submission" date="2020-03" db="EMBL/GenBank/DDBJ databases">
        <title>Soil Listeria distribution.</title>
        <authorList>
            <person name="Liao J."/>
            <person name="Wiedmann M."/>
        </authorList>
    </citation>
    <scope>NUCLEOTIDE SEQUENCE [LARGE SCALE GENOMIC DNA]</scope>
    <source>
        <strain evidence="9 10">FSL L7-1833</strain>
    </source>
</reference>
<accession>A0A7X0TPQ2</accession>
<feature type="transmembrane region" description="Helical" evidence="8">
    <location>
        <begin position="177"/>
        <end position="197"/>
    </location>
</feature>
<dbReference type="GO" id="GO:0034204">
    <property type="term" value="P:lipid translocation"/>
    <property type="evidence" value="ECO:0007669"/>
    <property type="project" value="TreeGrafter"/>
</dbReference>
<feature type="transmembrane region" description="Helical" evidence="8">
    <location>
        <begin position="225"/>
        <end position="250"/>
    </location>
</feature>
<comment type="subcellular location">
    <subcellularLocation>
        <location evidence="1">Cell membrane</location>
        <topology evidence="1">Multi-pass membrane protein</topology>
    </subcellularLocation>
</comment>
<evidence type="ECO:0000256" key="3">
    <source>
        <dbReference type="ARBA" id="ARBA00022692"/>
    </source>
</evidence>
<dbReference type="EMBL" id="JAAROL010000002">
    <property type="protein sequence ID" value="MBC1331686.1"/>
    <property type="molecule type" value="Genomic_DNA"/>
</dbReference>
<keyword evidence="3 8" id="KW-0812">Transmembrane</keyword>
<dbReference type="AlphaFoldDB" id="A0A7X0TPQ2"/>
<evidence type="ECO:0000256" key="2">
    <source>
        <dbReference type="ARBA" id="ARBA00022475"/>
    </source>
</evidence>
<name>A0A7X0TPQ2_9LIST</name>
<feature type="transmembrane region" description="Helical" evidence="8">
    <location>
        <begin position="46"/>
        <end position="70"/>
    </location>
</feature>
<evidence type="ECO:0000256" key="4">
    <source>
        <dbReference type="ARBA" id="ARBA00022960"/>
    </source>
</evidence>
<feature type="transmembrane region" description="Helical" evidence="8">
    <location>
        <begin position="463"/>
        <end position="481"/>
    </location>
</feature>
<evidence type="ECO:0000256" key="8">
    <source>
        <dbReference type="SAM" id="Phobius"/>
    </source>
</evidence>
<keyword evidence="7 8" id="KW-0472">Membrane</keyword>
<evidence type="ECO:0000256" key="5">
    <source>
        <dbReference type="ARBA" id="ARBA00022984"/>
    </source>
</evidence>
<dbReference type="InterPro" id="IPR051050">
    <property type="entry name" value="Lipid_II_flippase_MurJ/MviN"/>
</dbReference>
<dbReference type="Proteomes" id="UP000532866">
    <property type="component" value="Unassembled WGS sequence"/>
</dbReference>
<feature type="transmembrane region" description="Helical" evidence="8">
    <location>
        <begin position="337"/>
        <end position="358"/>
    </location>
</feature>
<evidence type="ECO:0000256" key="1">
    <source>
        <dbReference type="ARBA" id="ARBA00004651"/>
    </source>
</evidence>
<feature type="transmembrane region" description="Helical" evidence="8">
    <location>
        <begin position="82"/>
        <end position="108"/>
    </location>
</feature>
<keyword evidence="6 8" id="KW-1133">Transmembrane helix</keyword>
<evidence type="ECO:0000313" key="9">
    <source>
        <dbReference type="EMBL" id="MBC1331686.1"/>
    </source>
</evidence>
<dbReference type="PANTHER" id="PTHR47019">
    <property type="entry name" value="LIPID II FLIPPASE MURJ"/>
    <property type="match status" value="1"/>
</dbReference>
<feature type="transmembrane region" description="Helical" evidence="8">
    <location>
        <begin position="395"/>
        <end position="414"/>
    </location>
</feature>
<feature type="transmembrane region" description="Helical" evidence="8">
    <location>
        <begin position="298"/>
        <end position="325"/>
    </location>
</feature>
<sequence>MTSKLIKPFMFMLLLTLSTQFFGLIKNVFIAKIFGVGAEVDAYNLANTYTISITNLAIPAIIVVLIPFLTKRGGSVAERAAINTYVSVLLLVIALAVGIGIGSLSWVLKNQHGLSESLTITLLIIMILSTAQVYRVLTAVLTAFRQVENDFLTAKIATLCGTILSSIYIIVAQSPSILLVSLFLAISFMLEATILLVRNRGFGFRIQFKWGNRIFRKLIQQTGPVVFNSIVSQVSLLLSITLASFIGQGYVATLGYANQILSIIQALILVNILTITYPSMSRIFAKTTAVGKELFIKYAIVTNMLVIPLVIGIAVIGDLFTALLFERGAFTAADTKQVTLFMTVLGIGLPGLVLRDFIYRIYFCLDDTKTPSRISVITIIVNVLLLLILTPIFNIYAVLFIPGFMNFVSAWFAYRLLEKRIGRIDARHKLVKQQLLVVFNASVMGVVLYYLKAYIHLSPIQGFLLLVVTGIVVYGVMVLLTQRSFIQSLKMKGASNDEESVDNELGSPME</sequence>
<protein>
    <recommendedName>
        <fullName evidence="11">Teichoic acid/polysaccharide export protein</fullName>
    </recommendedName>
</protein>
<keyword evidence="4" id="KW-0133">Cell shape</keyword>
<dbReference type="PANTHER" id="PTHR47019:SF1">
    <property type="entry name" value="LIPID II FLIPPASE MURJ"/>
    <property type="match status" value="1"/>
</dbReference>
<evidence type="ECO:0008006" key="11">
    <source>
        <dbReference type="Google" id="ProtNLM"/>
    </source>
</evidence>
<evidence type="ECO:0000313" key="10">
    <source>
        <dbReference type="Proteomes" id="UP000532866"/>
    </source>
</evidence>
<proteinExistence type="predicted"/>
<keyword evidence="5" id="KW-0573">Peptidoglycan synthesis</keyword>
<feature type="transmembrane region" description="Helical" evidence="8">
    <location>
        <begin position="370"/>
        <end position="389"/>
    </location>
</feature>
<organism evidence="9 10">
    <name type="scientific">Listeria booriae</name>
    <dbReference type="NCBI Taxonomy" id="1552123"/>
    <lineage>
        <taxon>Bacteria</taxon>
        <taxon>Bacillati</taxon>
        <taxon>Bacillota</taxon>
        <taxon>Bacilli</taxon>
        <taxon>Bacillales</taxon>
        <taxon>Listeriaceae</taxon>
        <taxon>Listeria</taxon>
    </lineage>
</organism>
<dbReference type="GO" id="GO:0009252">
    <property type="term" value="P:peptidoglycan biosynthetic process"/>
    <property type="evidence" value="ECO:0007669"/>
    <property type="project" value="UniProtKB-KW"/>
</dbReference>
<evidence type="ECO:0000256" key="7">
    <source>
        <dbReference type="ARBA" id="ARBA00023136"/>
    </source>
</evidence>